<name>A0AAV7QE31_PLEWA</name>
<dbReference type="AlphaFoldDB" id="A0AAV7QE31"/>
<organism evidence="1 2">
    <name type="scientific">Pleurodeles waltl</name>
    <name type="common">Iberian ribbed newt</name>
    <dbReference type="NCBI Taxonomy" id="8319"/>
    <lineage>
        <taxon>Eukaryota</taxon>
        <taxon>Metazoa</taxon>
        <taxon>Chordata</taxon>
        <taxon>Craniata</taxon>
        <taxon>Vertebrata</taxon>
        <taxon>Euteleostomi</taxon>
        <taxon>Amphibia</taxon>
        <taxon>Batrachia</taxon>
        <taxon>Caudata</taxon>
        <taxon>Salamandroidea</taxon>
        <taxon>Salamandridae</taxon>
        <taxon>Pleurodelinae</taxon>
        <taxon>Pleurodeles</taxon>
    </lineage>
</organism>
<comment type="caution">
    <text evidence="1">The sequence shown here is derived from an EMBL/GenBank/DDBJ whole genome shotgun (WGS) entry which is preliminary data.</text>
</comment>
<evidence type="ECO:0000313" key="2">
    <source>
        <dbReference type="Proteomes" id="UP001066276"/>
    </source>
</evidence>
<dbReference type="EMBL" id="JANPWB010000010">
    <property type="protein sequence ID" value="KAJ1136445.1"/>
    <property type="molecule type" value="Genomic_DNA"/>
</dbReference>
<evidence type="ECO:0000313" key="1">
    <source>
        <dbReference type="EMBL" id="KAJ1136445.1"/>
    </source>
</evidence>
<sequence length="94" mass="10736">MWVLGRGVVPRRHSSGSGLRCARWTRSAALGEVPTARSGTGELTPFAPRYMARQWMGNPWGPPQSLVFEWASQSLLGHRQRLWPRQKPRLRAWT</sequence>
<accession>A0AAV7QE31</accession>
<keyword evidence="2" id="KW-1185">Reference proteome</keyword>
<dbReference type="Proteomes" id="UP001066276">
    <property type="component" value="Chromosome 6"/>
</dbReference>
<proteinExistence type="predicted"/>
<protein>
    <submittedName>
        <fullName evidence="1">Uncharacterized protein</fullName>
    </submittedName>
</protein>
<reference evidence="1" key="1">
    <citation type="journal article" date="2022" name="bioRxiv">
        <title>Sequencing and chromosome-scale assembly of the giantPleurodeles waltlgenome.</title>
        <authorList>
            <person name="Brown T."/>
            <person name="Elewa A."/>
            <person name="Iarovenko S."/>
            <person name="Subramanian E."/>
            <person name="Araus A.J."/>
            <person name="Petzold A."/>
            <person name="Susuki M."/>
            <person name="Suzuki K.-i.T."/>
            <person name="Hayashi T."/>
            <person name="Toyoda A."/>
            <person name="Oliveira C."/>
            <person name="Osipova E."/>
            <person name="Leigh N.D."/>
            <person name="Simon A."/>
            <person name="Yun M.H."/>
        </authorList>
    </citation>
    <scope>NUCLEOTIDE SEQUENCE</scope>
    <source>
        <strain evidence="1">20211129_DDA</strain>
        <tissue evidence="1">Liver</tissue>
    </source>
</reference>
<gene>
    <name evidence="1" type="ORF">NDU88_002862</name>
</gene>